<keyword evidence="4" id="KW-0410">Iron transport</keyword>
<dbReference type="Pfam" id="PF00005">
    <property type="entry name" value="ABC_tran"/>
    <property type="match status" value="1"/>
</dbReference>
<dbReference type="PROSITE" id="PS00211">
    <property type="entry name" value="ABC_TRANSPORTER_1"/>
    <property type="match status" value="1"/>
</dbReference>
<evidence type="ECO:0000256" key="5">
    <source>
        <dbReference type="ARBA" id="ARBA00022741"/>
    </source>
</evidence>
<dbReference type="PANTHER" id="PTHR42771:SF10">
    <property type="entry name" value="FERRICHROME TRANSPORT ATP-BINDING PROTEIN FHUC"/>
    <property type="match status" value="1"/>
</dbReference>
<keyword evidence="6 11" id="KW-0067">ATP-binding</keyword>
<comment type="caution">
    <text evidence="11">The sequence shown here is derived from an EMBL/GenBank/DDBJ whole genome shotgun (WGS) entry which is preliminary data.</text>
</comment>
<dbReference type="InterPro" id="IPR003593">
    <property type="entry name" value="AAA+_ATPase"/>
</dbReference>
<keyword evidence="5" id="KW-0547">Nucleotide-binding</keyword>
<evidence type="ECO:0000256" key="8">
    <source>
        <dbReference type="ARBA" id="ARBA00023065"/>
    </source>
</evidence>
<evidence type="ECO:0000313" key="11">
    <source>
        <dbReference type="EMBL" id="MDQ0362245.1"/>
    </source>
</evidence>
<dbReference type="SMART" id="SM00382">
    <property type="entry name" value="AAA"/>
    <property type="match status" value="1"/>
</dbReference>
<dbReference type="PANTHER" id="PTHR42771">
    <property type="entry name" value="IRON(3+)-HYDROXAMATE IMPORT ATP-BINDING PROTEIN FHUC"/>
    <property type="match status" value="1"/>
</dbReference>
<dbReference type="InterPro" id="IPR003439">
    <property type="entry name" value="ABC_transporter-like_ATP-bd"/>
</dbReference>
<dbReference type="GO" id="GO:0005524">
    <property type="term" value="F:ATP binding"/>
    <property type="evidence" value="ECO:0007669"/>
    <property type="project" value="UniProtKB-KW"/>
</dbReference>
<dbReference type="InterPro" id="IPR027417">
    <property type="entry name" value="P-loop_NTPase"/>
</dbReference>
<organism evidence="11 12">
    <name type="scientific">Breznakia pachnodae</name>
    <dbReference type="NCBI Taxonomy" id="265178"/>
    <lineage>
        <taxon>Bacteria</taxon>
        <taxon>Bacillati</taxon>
        <taxon>Bacillota</taxon>
        <taxon>Erysipelotrichia</taxon>
        <taxon>Erysipelotrichales</taxon>
        <taxon>Erysipelotrichaceae</taxon>
        <taxon>Breznakia</taxon>
    </lineage>
</organism>
<evidence type="ECO:0000256" key="7">
    <source>
        <dbReference type="ARBA" id="ARBA00023004"/>
    </source>
</evidence>
<evidence type="ECO:0000259" key="10">
    <source>
        <dbReference type="PROSITE" id="PS50893"/>
    </source>
</evidence>
<evidence type="ECO:0000256" key="1">
    <source>
        <dbReference type="ARBA" id="ARBA00004202"/>
    </source>
</evidence>
<keyword evidence="2" id="KW-0813">Transport</keyword>
<proteinExistence type="predicted"/>
<dbReference type="InterPro" id="IPR051535">
    <property type="entry name" value="Siderophore_ABC-ATPase"/>
</dbReference>
<protein>
    <submittedName>
        <fullName evidence="11">Iron complex transport system ATP-binding protein</fullName>
    </submittedName>
</protein>
<name>A0ABU0E5U0_9FIRM</name>
<keyword evidence="9" id="KW-0472">Membrane</keyword>
<evidence type="ECO:0000256" key="2">
    <source>
        <dbReference type="ARBA" id="ARBA00022448"/>
    </source>
</evidence>
<keyword evidence="12" id="KW-1185">Reference proteome</keyword>
<keyword evidence="7" id="KW-0408">Iron</keyword>
<feature type="domain" description="ABC transporter" evidence="10">
    <location>
        <begin position="7"/>
        <end position="243"/>
    </location>
</feature>
<keyword evidence="3" id="KW-1003">Cell membrane</keyword>
<reference evidence="11 12" key="1">
    <citation type="submission" date="2023-07" db="EMBL/GenBank/DDBJ databases">
        <title>Genomic Encyclopedia of Type Strains, Phase IV (KMG-IV): sequencing the most valuable type-strain genomes for metagenomic binning, comparative biology and taxonomic classification.</title>
        <authorList>
            <person name="Goeker M."/>
        </authorList>
    </citation>
    <scope>NUCLEOTIDE SEQUENCE [LARGE SCALE GENOMIC DNA]</scope>
    <source>
        <strain evidence="11 12">DSM 16784</strain>
    </source>
</reference>
<dbReference type="Proteomes" id="UP001230220">
    <property type="component" value="Unassembled WGS sequence"/>
</dbReference>
<dbReference type="EMBL" id="JAUSUR010000006">
    <property type="protein sequence ID" value="MDQ0362245.1"/>
    <property type="molecule type" value="Genomic_DNA"/>
</dbReference>
<sequence>MENKDIIQIKNIRFKYDKEYVLDDLTITIKEKKITTFLGANGCGKTTLLYLLNKHMTPNEGEMYLNGQGYSEYGRKEFAKKIAIVHQQNTAPDDISVEDLVGYGRIPHRGLQSNNSKEDLEKIEWALQVSDLLSLKKRRFSELSGGQKQRVWIAMALAQDTEIILFDEPTTYLDIHYQIEVLKLIKELNKTYQKTIIMILHDINQAVHYSDEIVLFEKDSNKIHQGTPESVINDVNLESAFQKKLALFEHEGRKVVLTV</sequence>
<dbReference type="RefSeq" id="WP_307409683.1">
    <property type="nucleotide sequence ID" value="NZ_JAUSUR010000006.1"/>
</dbReference>
<gene>
    <name evidence="11" type="ORF">J2S15_002999</name>
</gene>
<dbReference type="CDD" id="cd03214">
    <property type="entry name" value="ABC_Iron-Siderophores_B12_Hemin"/>
    <property type="match status" value="1"/>
</dbReference>
<evidence type="ECO:0000256" key="4">
    <source>
        <dbReference type="ARBA" id="ARBA00022496"/>
    </source>
</evidence>
<comment type="subcellular location">
    <subcellularLocation>
        <location evidence="1">Cell membrane</location>
        <topology evidence="1">Peripheral membrane protein</topology>
    </subcellularLocation>
</comment>
<dbReference type="PROSITE" id="PS50893">
    <property type="entry name" value="ABC_TRANSPORTER_2"/>
    <property type="match status" value="1"/>
</dbReference>
<evidence type="ECO:0000313" key="12">
    <source>
        <dbReference type="Proteomes" id="UP001230220"/>
    </source>
</evidence>
<dbReference type="SUPFAM" id="SSF52540">
    <property type="entry name" value="P-loop containing nucleoside triphosphate hydrolases"/>
    <property type="match status" value="1"/>
</dbReference>
<dbReference type="Gene3D" id="3.40.50.300">
    <property type="entry name" value="P-loop containing nucleotide triphosphate hydrolases"/>
    <property type="match status" value="1"/>
</dbReference>
<evidence type="ECO:0000256" key="6">
    <source>
        <dbReference type="ARBA" id="ARBA00022840"/>
    </source>
</evidence>
<accession>A0ABU0E5U0</accession>
<dbReference type="InterPro" id="IPR017871">
    <property type="entry name" value="ABC_transporter-like_CS"/>
</dbReference>
<keyword evidence="8" id="KW-0406">Ion transport</keyword>
<evidence type="ECO:0000256" key="9">
    <source>
        <dbReference type="ARBA" id="ARBA00023136"/>
    </source>
</evidence>
<evidence type="ECO:0000256" key="3">
    <source>
        <dbReference type="ARBA" id="ARBA00022475"/>
    </source>
</evidence>